<evidence type="ECO:0000256" key="1">
    <source>
        <dbReference type="SAM" id="MobiDB-lite"/>
    </source>
</evidence>
<accession>A0A6B0R8E2</accession>
<feature type="region of interest" description="Disordered" evidence="1">
    <location>
        <begin position="47"/>
        <end position="94"/>
    </location>
</feature>
<dbReference type="EMBL" id="VBQZ03000032">
    <property type="protein sequence ID" value="MXQ86459.1"/>
    <property type="molecule type" value="Genomic_DNA"/>
</dbReference>
<reference evidence="2" key="1">
    <citation type="submission" date="2019-10" db="EMBL/GenBank/DDBJ databases">
        <title>The sequence and de novo assembly of the wild yak genome.</title>
        <authorList>
            <person name="Liu Y."/>
        </authorList>
    </citation>
    <scope>NUCLEOTIDE SEQUENCE [LARGE SCALE GENOMIC DNA]</scope>
    <source>
        <strain evidence="2">WY2019</strain>
    </source>
</reference>
<dbReference type="AlphaFoldDB" id="A0A6B0R8E2"/>
<feature type="compositionally biased region" description="Basic and acidic residues" evidence="1">
    <location>
        <begin position="80"/>
        <end position="94"/>
    </location>
</feature>
<keyword evidence="3" id="KW-1185">Reference proteome</keyword>
<protein>
    <submittedName>
        <fullName evidence="2">Uncharacterized protein</fullName>
    </submittedName>
</protein>
<evidence type="ECO:0000313" key="3">
    <source>
        <dbReference type="Proteomes" id="UP000322234"/>
    </source>
</evidence>
<organism evidence="2 3">
    <name type="scientific">Bos mutus</name>
    <name type="common">wild yak</name>
    <dbReference type="NCBI Taxonomy" id="72004"/>
    <lineage>
        <taxon>Eukaryota</taxon>
        <taxon>Metazoa</taxon>
        <taxon>Chordata</taxon>
        <taxon>Craniata</taxon>
        <taxon>Vertebrata</taxon>
        <taxon>Euteleostomi</taxon>
        <taxon>Mammalia</taxon>
        <taxon>Eutheria</taxon>
        <taxon>Laurasiatheria</taxon>
        <taxon>Artiodactyla</taxon>
        <taxon>Ruminantia</taxon>
        <taxon>Pecora</taxon>
        <taxon>Bovidae</taxon>
        <taxon>Bovinae</taxon>
        <taxon>Bos</taxon>
    </lineage>
</organism>
<proteinExistence type="predicted"/>
<dbReference type="Proteomes" id="UP000322234">
    <property type="component" value="Unassembled WGS sequence"/>
</dbReference>
<name>A0A6B0R8E2_9CETA</name>
<gene>
    <name evidence="2" type="ORF">E5288_WYG003095</name>
</gene>
<feature type="region of interest" description="Disordered" evidence="1">
    <location>
        <begin position="1"/>
        <end position="24"/>
    </location>
</feature>
<comment type="caution">
    <text evidence="2">The sequence shown here is derived from an EMBL/GenBank/DDBJ whole genome shotgun (WGS) entry which is preliminary data.</text>
</comment>
<sequence>MRRSPQRPKAFSPESPQYREFQSSSRLHALTCEDRCSALEVEKKLLKTAFQPVPRRSSSPSQGHPEGLDGKPHKASLPEAGKHEHSGRETRKSS</sequence>
<evidence type="ECO:0000313" key="2">
    <source>
        <dbReference type="EMBL" id="MXQ86459.1"/>
    </source>
</evidence>